<dbReference type="SUPFAM" id="SSF48726">
    <property type="entry name" value="Immunoglobulin"/>
    <property type="match status" value="1"/>
</dbReference>
<dbReference type="SMART" id="SM00409">
    <property type="entry name" value="IG"/>
    <property type="match status" value="1"/>
</dbReference>
<dbReference type="InterPro" id="IPR059226">
    <property type="entry name" value="Choice_anch_Q_dom"/>
</dbReference>
<comment type="caution">
    <text evidence="6">The sequence shown here is derived from an EMBL/GenBank/DDBJ whole genome shotgun (WGS) entry which is preliminary data.</text>
</comment>
<accession>A0ABT8KKX0</accession>
<dbReference type="InterPro" id="IPR003599">
    <property type="entry name" value="Ig_sub"/>
</dbReference>
<evidence type="ECO:0000259" key="5">
    <source>
        <dbReference type="PROSITE" id="PS50835"/>
    </source>
</evidence>
<dbReference type="InterPro" id="IPR006626">
    <property type="entry name" value="PbH1"/>
</dbReference>
<dbReference type="InterPro" id="IPR007110">
    <property type="entry name" value="Ig-like_dom"/>
</dbReference>
<evidence type="ECO:0000256" key="2">
    <source>
        <dbReference type="ARBA" id="ARBA00022729"/>
    </source>
</evidence>
<dbReference type="Pfam" id="PF18962">
    <property type="entry name" value="Por_Secre_tail"/>
    <property type="match status" value="1"/>
</dbReference>
<dbReference type="SUPFAM" id="SSF81296">
    <property type="entry name" value="E set domains"/>
    <property type="match status" value="2"/>
</dbReference>
<name>A0ABT8KKX0_9BACT</name>
<dbReference type="InterPro" id="IPR014756">
    <property type="entry name" value="Ig_E-set"/>
</dbReference>
<dbReference type="InterPro" id="IPR003598">
    <property type="entry name" value="Ig_sub2"/>
</dbReference>
<dbReference type="PROSITE" id="PS50835">
    <property type="entry name" value="IG_LIKE"/>
    <property type="match status" value="1"/>
</dbReference>
<protein>
    <submittedName>
        <fullName evidence="6">IPT/TIG domain-containing protein</fullName>
    </submittedName>
</protein>
<keyword evidence="2 4" id="KW-0732">Signal</keyword>
<keyword evidence="3" id="KW-0966">Cell projection</keyword>
<organism evidence="6 7">
    <name type="scientific">Splendidivirga corallicola</name>
    <dbReference type="NCBI Taxonomy" id="3051826"/>
    <lineage>
        <taxon>Bacteria</taxon>
        <taxon>Pseudomonadati</taxon>
        <taxon>Bacteroidota</taxon>
        <taxon>Cytophagia</taxon>
        <taxon>Cytophagales</taxon>
        <taxon>Splendidivirgaceae</taxon>
        <taxon>Splendidivirga</taxon>
    </lineage>
</organism>
<dbReference type="SUPFAM" id="SSF51126">
    <property type="entry name" value="Pectin lyase-like"/>
    <property type="match status" value="3"/>
</dbReference>
<reference evidence="6" key="1">
    <citation type="submission" date="2023-06" db="EMBL/GenBank/DDBJ databases">
        <title>Genomic of Parafulvivirga corallium.</title>
        <authorList>
            <person name="Wang G."/>
        </authorList>
    </citation>
    <scope>NUCLEOTIDE SEQUENCE</scope>
    <source>
        <strain evidence="6">BMA10</strain>
    </source>
</reference>
<comment type="subcellular location">
    <subcellularLocation>
        <location evidence="1">Cell projection</location>
    </subcellularLocation>
</comment>
<dbReference type="InterPro" id="IPR013783">
    <property type="entry name" value="Ig-like_fold"/>
</dbReference>
<dbReference type="PANTHER" id="PTHR46769:SF2">
    <property type="entry name" value="FIBROCYSTIN-L ISOFORM 2 PRECURSOR-RELATED"/>
    <property type="match status" value="1"/>
</dbReference>
<feature type="domain" description="Ig-like" evidence="5">
    <location>
        <begin position="1312"/>
        <end position="1386"/>
    </location>
</feature>
<dbReference type="InterPro" id="IPR012334">
    <property type="entry name" value="Pectin_lyas_fold"/>
</dbReference>
<dbReference type="InterPro" id="IPR002909">
    <property type="entry name" value="IPT_dom"/>
</dbReference>
<evidence type="ECO:0000256" key="3">
    <source>
        <dbReference type="ARBA" id="ARBA00023273"/>
    </source>
</evidence>
<dbReference type="NCBIfam" id="TIGR04183">
    <property type="entry name" value="Por_Secre_tail"/>
    <property type="match status" value="1"/>
</dbReference>
<dbReference type="SMART" id="SM00710">
    <property type="entry name" value="PbH1"/>
    <property type="match status" value="11"/>
</dbReference>
<dbReference type="CDD" id="cd00102">
    <property type="entry name" value="IPT"/>
    <property type="match status" value="1"/>
</dbReference>
<evidence type="ECO:0000313" key="7">
    <source>
        <dbReference type="Proteomes" id="UP001172082"/>
    </source>
</evidence>
<evidence type="ECO:0000313" key="6">
    <source>
        <dbReference type="EMBL" id="MDN5201354.1"/>
    </source>
</evidence>
<dbReference type="Gene3D" id="2.60.40.10">
    <property type="entry name" value="Immunoglobulins"/>
    <property type="match status" value="3"/>
</dbReference>
<sequence>MKNLFTIMTLYYAFNIHSLLAQTTIAHGTEVSGTWSIAGSPYLIEGLVTIPANQTLIIDPGVEIRFLTGEDFDMGDNQIDMGMLYVKGGLIAEGTVSDRILFTRQGISGNWGCIAFHEIADPTSSLKYCKIEYANRVTGLEGVHYNGAIDSRAATIRVINSEIINNNYIGIHCENSTPIIANNVIANNINSGLYLGEEFNYRRDTIIVTNCTIINNQTGISTRWAKAKVTNTIFWDNEHSLNVSNDYLTISHSLVHEDVLPSFGTWLKIEDGMIHARNPQLEGDYSLPSFSPCIDAGSPDMVKLNLPLLDFLGENRMNLNRIDIGATEYSSTHYLSLKKPNGNEGFMGRSAQVISWASNIDNVNLEYSNDYGKSWQTIATGVENSDTYQWDIPNEESFGYVARVVSGNDPTIYDESDTPFHVITSTIPDSTFLHGRLTIEHSPYKINGIAIVPVEETLIIDPGVKLEFKTGTNFDHSSEGFDAGLLYVKGKLIAAGNSDQPIVFSRQGVFGYWGCIAFHEIADSESSLKFVEIEYANKIINLEGSYYNGAISIQNPEVSVKNSTIINNNNTGIQSENSTPIIINNIIANNAENGIFLGEEFAYNRDTINIMNNTIVNNKVGISTRWAKTKVLNTILWDNESSLNVSNDYLIISYSLVQEDLLSPFLGWLKIEDGIIYNIDPQFLNINKRDFHLELTSPCIDSGDPGTEYNLEPKPNGQQANIGAYGNTSEATFSEDIPRIRQISIKEGHIFGNDTIHIKGKGFLSSSNSSTVSFDDTPSSNYIFWSEDSIVCLTPSHLPGMVDISIKNENDKKGLALKSFLYVAPDLAQLTPAYISTGGDNQITISGTMFGSLQGNTKIYFGESKSTSYSTWTDTLISLTCPFNSEGLLDLTFEISEDLSYTIPQTLLYTTDPIVEVCNEIEGSWKPPNVYLILCDVTIPKDKTLLVQPGVKIFALGNDKKDISLTVEGKLDALGSLNDSIRFTSLPNSVGNWTGIEIKNEGNFKYVVVENAENGIELSDGTLTISDARISNNKKGIRLNGSEKQVSAVIDRSIISKNSKGIESKAHSNDRHGSVDVSINDCKIINNHDFGIRLEATGSSGFITRASSTASIIIKLDNSEIRKNGHAMEMKALGFIRDGSPFDIRRYATTRLKGNNNIIWNNEKGISMHEGEAKYSTANLDLVNTNFYHNDVHIQMLAGGLHLKNSSLWDNSASILKIIQFDTINISHSNLNTVGTAFGQNNISADPFYVSPTSGDFNLQENSPCIDSGNNLYVTSQTDLNNNIRIWNPFGTDSTLVDIGAFEFGSQKPSVPKIVNQTTQIEICEGGTFHLEIVAKDTIKPNYQWYKDNVQIAEASKAILIIENASFNDMGNYHCEVSNDYGVVISETIPVVVHLSPDKPTIIQRADTLISSSTWGNQWYLNEIPIDGATNQKYIIEKNGNYQVVVTDEQGCISQPSDISNIIYTSVGRYKLNNSIKIYPNPSHSRFKLLLKSDDKGVVQLRLYDIAGRIISNQEFQRQGRSFEYELNLVNLKSGVYLLDIVSSNEIITKRLFKL</sequence>
<keyword evidence="7" id="KW-1185">Reference proteome</keyword>
<dbReference type="NCBIfam" id="NF041518">
    <property type="entry name" value="choice_anch_Q"/>
    <property type="match status" value="2"/>
</dbReference>
<dbReference type="CDD" id="cd00096">
    <property type="entry name" value="Ig"/>
    <property type="match status" value="1"/>
</dbReference>
<dbReference type="Pfam" id="PF13927">
    <property type="entry name" value="Ig_3"/>
    <property type="match status" value="1"/>
</dbReference>
<feature type="chain" id="PRO_5045448763" evidence="4">
    <location>
        <begin position="22"/>
        <end position="1555"/>
    </location>
</feature>
<dbReference type="PANTHER" id="PTHR46769">
    <property type="entry name" value="POLYCYSTIC KIDNEY AND HEPATIC DISEASE 1 (AUTOSOMAL RECESSIVE)-LIKE 1"/>
    <property type="match status" value="1"/>
</dbReference>
<dbReference type="InterPro" id="IPR052387">
    <property type="entry name" value="Fibrocystin"/>
</dbReference>
<dbReference type="Proteomes" id="UP001172082">
    <property type="component" value="Unassembled WGS sequence"/>
</dbReference>
<dbReference type="EMBL" id="JAUJEA010000002">
    <property type="protein sequence ID" value="MDN5201354.1"/>
    <property type="molecule type" value="Genomic_DNA"/>
</dbReference>
<dbReference type="Gene3D" id="2.160.20.10">
    <property type="entry name" value="Single-stranded right-handed beta-helix, Pectin lyase-like"/>
    <property type="match status" value="3"/>
</dbReference>
<dbReference type="Pfam" id="PF01833">
    <property type="entry name" value="TIG"/>
    <property type="match status" value="2"/>
</dbReference>
<dbReference type="InterPro" id="IPR026444">
    <property type="entry name" value="Secre_tail"/>
</dbReference>
<evidence type="ECO:0000256" key="4">
    <source>
        <dbReference type="SAM" id="SignalP"/>
    </source>
</evidence>
<dbReference type="SMART" id="SM00408">
    <property type="entry name" value="IGc2"/>
    <property type="match status" value="1"/>
</dbReference>
<dbReference type="RefSeq" id="WP_346751380.1">
    <property type="nucleotide sequence ID" value="NZ_JAUJEA010000002.1"/>
</dbReference>
<proteinExistence type="predicted"/>
<dbReference type="InterPro" id="IPR011050">
    <property type="entry name" value="Pectin_lyase_fold/virulence"/>
</dbReference>
<evidence type="ECO:0000256" key="1">
    <source>
        <dbReference type="ARBA" id="ARBA00004316"/>
    </source>
</evidence>
<dbReference type="InterPro" id="IPR036179">
    <property type="entry name" value="Ig-like_dom_sf"/>
</dbReference>
<feature type="signal peptide" evidence="4">
    <location>
        <begin position="1"/>
        <end position="21"/>
    </location>
</feature>
<gene>
    <name evidence="6" type="ORF">QQ008_08275</name>
</gene>